<dbReference type="InterPro" id="IPR001466">
    <property type="entry name" value="Beta-lactam-related"/>
</dbReference>
<protein>
    <submittedName>
        <fullName evidence="2">Beta-lactamase family protein</fullName>
    </submittedName>
</protein>
<dbReference type="SUPFAM" id="SSF56601">
    <property type="entry name" value="beta-lactamase/transpeptidase-like"/>
    <property type="match status" value="1"/>
</dbReference>
<dbReference type="EMBL" id="VWXF01000005">
    <property type="protein sequence ID" value="NIF22545.1"/>
    <property type="molecule type" value="Genomic_DNA"/>
</dbReference>
<sequence length="391" mass="41922">MNIPTSNTPSRPAITHAVHTAINQQRLVGAVVLVAHRGELAHVQASGFADREQQRAIDVDTLFRLASVSKPIVSTAALVLIAQGKLALDEDIRRWLPDFTPRYDSKTDAVITVRQLLNHTAGLSYGFYETDSHCPLAKAGVSDGMDSSPVTLAENMRRLASVPLLFPPGSAWCYSLSVDVLGAVVEQVFGAPLQVAVRELVTAPLGMHDTGFSVDRSQAQRLATPYVNDQPQPHILQEDEKVSDDETTVGVTFSPERIFNAAAFPSAGAGMAGSAPDLLRLLEALRANQGAILPPELIAEMGRDQIPGFEMPDAPGQGFGLGFSVLRDPQAAGSPASPGTWRWGGVYGHSWFVDPVREISVVAMTNTLYEGVGGAFVEELRNAVYDSLKDS</sequence>
<evidence type="ECO:0000313" key="3">
    <source>
        <dbReference type="Proteomes" id="UP001515683"/>
    </source>
</evidence>
<name>A0ABX0RB15_9GAMM</name>
<dbReference type="Proteomes" id="UP001515683">
    <property type="component" value="Unassembled WGS sequence"/>
</dbReference>
<dbReference type="RefSeq" id="WP_167015305.1">
    <property type="nucleotide sequence ID" value="NZ_VWXF01000005.1"/>
</dbReference>
<dbReference type="Pfam" id="PF00144">
    <property type="entry name" value="Beta-lactamase"/>
    <property type="match status" value="1"/>
</dbReference>
<dbReference type="PANTHER" id="PTHR43283:SF3">
    <property type="entry name" value="BETA-LACTAMASE FAMILY PROTEIN (AFU_ORTHOLOGUE AFUA_5G07500)"/>
    <property type="match status" value="1"/>
</dbReference>
<evidence type="ECO:0000259" key="1">
    <source>
        <dbReference type="Pfam" id="PF00144"/>
    </source>
</evidence>
<dbReference type="PANTHER" id="PTHR43283">
    <property type="entry name" value="BETA-LACTAMASE-RELATED"/>
    <property type="match status" value="1"/>
</dbReference>
<proteinExistence type="predicted"/>
<dbReference type="InterPro" id="IPR050789">
    <property type="entry name" value="Diverse_Enzym_Activities"/>
</dbReference>
<comment type="caution">
    <text evidence="2">The sequence shown here is derived from an EMBL/GenBank/DDBJ whole genome shotgun (WGS) entry which is preliminary data.</text>
</comment>
<reference evidence="2 3" key="1">
    <citation type="journal article" date="2019" name="bioRxiv">
        <title>Bacteria contribute to plant secondary compound degradation in a generalist herbivore system.</title>
        <authorList>
            <person name="Francoeur C.B."/>
            <person name="Khadempour L."/>
            <person name="Moreira-Soto R.D."/>
            <person name="Gotting K."/>
            <person name="Book A.J."/>
            <person name="Pinto-Tomas A.A."/>
            <person name="Keefover-Ring K."/>
            <person name="Currie C.R."/>
        </authorList>
    </citation>
    <scope>NUCLEOTIDE SEQUENCE [LARGE SCALE GENOMIC DNA]</scope>
    <source>
        <strain evidence="2">Acro-835</strain>
    </source>
</reference>
<gene>
    <name evidence="2" type="ORF">F3J40_13160</name>
</gene>
<dbReference type="Gene3D" id="3.40.710.10">
    <property type="entry name" value="DD-peptidase/beta-lactamase superfamily"/>
    <property type="match status" value="1"/>
</dbReference>
<keyword evidence="3" id="KW-1185">Reference proteome</keyword>
<feature type="domain" description="Beta-lactamase-related" evidence="1">
    <location>
        <begin position="20"/>
        <end position="373"/>
    </location>
</feature>
<accession>A0ABX0RB15</accession>
<dbReference type="InterPro" id="IPR012338">
    <property type="entry name" value="Beta-lactam/transpept-like"/>
</dbReference>
<organism evidence="2 3">
    <name type="scientific">Candidatus Pantoea multigeneris</name>
    <dbReference type="NCBI Taxonomy" id="2608357"/>
    <lineage>
        <taxon>Bacteria</taxon>
        <taxon>Pseudomonadati</taxon>
        <taxon>Pseudomonadota</taxon>
        <taxon>Gammaproteobacteria</taxon>
        <taxon>Enterobacterales</taxon>
        <taxon>Erwiniaceae</taxon>
        <taxon>Pantoea</taxon>
    </lineage>
</organism>
<evidence type="ECO:0000313" key="2">
    <source>
        <dbReference type="EMBL" id="NIF22545.1"/>
    </source>
</evidence>